<organism evidence="1 2">
    <name type="scientific">Jiangella mangrovi</name>
    <dbReference type="NCBI Taxonomy" id="1524084"/>
    <lineage>
        <taxon>Bacteria</taxon>
        <taxon>Bacillati</taxon>
        <taxon>Actinomycetota</taxon>
        <taxon>Actinomycetes</taxon>
        <taxon>Jiangellales</taxon>
        <taxon>Jiangellaceae</taxon>
        <taxon>Jiangella</taxon>
    </lineage>
</organism>
<keyword evidence="2" id="KW-1185">Reference proteome</keyword>
<reference evidence="1 2" key="1">
    <citation type="submission" date="2020-08" db="EMBL/GenBank/DDBJ databases">
        <title>Sequencing the genomes of 1000 actinobacteria strains.</title>
        <authorList>
            <person name="Klenk H.-P."/>
        </authorList>
    </citation>
    <scope>NUCLEOTIDE SEQUENCE [LARGE SCALE GENOMIC DNA]</scope>
    <source>
        <strain evidence="1 2">DSM 102122</strain>
    </source>
</reference>
<evidence type="ECO:0000313" key="1">
    <source>
        <dbReference type="EMBL" id="MBB5790989.1"/>
    </source>
</evidence>
<name>A0A7W9GWB8_9ACTN</name>
<dbReference type="AlphaFoldDB" id="A0A7W9GWB8"/>
<comment type="caution">
    <text evidence="1">The sequence shown here is derived from an EMBL/GenBank/DDBJ whole genome shotgun (WGS) entry which is preliminary data.</text>
</comment>
<accession>A0A7W9GWB8</accession>
<protein>
    <submittedName>
        <fullName evidence="1">Uncharacterized protein</fullName>
    </submittedName>
</protein>
<dbReference type="Proteomes" id="UP000542813">
    <property type="component" value="Unassembled WGS sequence"/>
</dbReference>
<gene>
    <name evidence="1" type="ORF">HD601_005564</name>
</gene>
<proteinExistence type="predicted"/>
<sequence>MSISSGQLIDHLRALTDRDVPSRRLAADVITDVYDAFDVTEVLVVSYVLVSLAAVETEENCLEAQLNALGAMTERHLLPEATLNRLESIGRDSLPQHLAEYYDGLVEQRDW</sequence>
<evidence type="ECO:0000313" key="2">
    <source>
        <dbReference type="Proteomes" id="UP000542813"/>
    </source>
</evidence>
<dbReference type="EMBL" id="JACHMM010000001">
    <property type="protein sequence ID" value="MBB5790989.1"/>
    <property type="molecule type" value="Genomic_DNA"/>
</dbReference>
<dbReference type="RefSeq" id="WP_184827421.1">
    <property type="nucleotide sequence ID" value="NZ_JACHMM010000001.1"/>
</dbReference>